<evidence type="ECO:0000256" key="8">
    <source>
        <dbReference type="ARBA" id="ARBA00022741"/>
    </source>
</evidence>
<dbReference type="Gene3D" id="2.40.50.140">
    <property type="entry name" value="Nucleic acid-binding proteins"/>
    <property type="match status" value="1"/>
</dbReference>
<evidence type="ECO:0000256" key="13">
    <source>
        <dbReference type="ARBA" id="ARBA00022932"/>
    </source>
</evidence>
<keyword evidence="18" id="KW-0511">Multifunctional enzyme</keyword>
<dbReference type="NCBIfam" id="NF007211">
    <property type="entry name" value="PRK09633.1"/>
    <property type="match status" value="1"/>
</dbReference>
<evidence type="ECO:0000256" key="1">
    <source>
        <dbReference type="ARBA" id="ARBA00001936"/>
    </source>
</evidence>
<evidence type="ECO:0000256" key="4">
    <source>
        <dbReference type="ARBA" id="ARBA00022679"/>
    </source>
</evidence>
<dbReference type="CDD" id="cd07906">
    <property type="entry name" value="Adenylation_DNA_ligase_LigD_LigC"/>
    <property type="match status" value="1"/>
</dbReference>
<comment type="similarity">
    <text evidence="22">In the N-terminal section; belongs to the LigD polymerase family.</text>
</comment>
<dbReference type="NCBIfam" id="TIGR02779">
    <property type="entry name" value="NHEJ_ligase_lig"/>
    <property type="match status" value="1"/>
</dbReference>
<dbReference type="InterPro" id="IPR052171">
    <property type="entry name" value="NHEJ_LigD"/>
</dbReference>
<accession>A0ABT9ZB05</accession>
<evidence type="ECO:0000256" key="11">
    <source>
        <dbReference type="ARBA" id="ARBA00022839"/>
    </source>
</evidence>
<keyword evidence="3 24" id="KW-0436">Ligase</keyword>
<keyword evidence="6" id="KW-0540">Nuclease</keyword>
<protein>
    <recommendedName>
        <fullName evidence="2">DNA ligase (ATP)</fullName>
        <ecNumber evidence="2">6.5.1.1</ecNumber>
    </recommendedName>
    <alternativeName>
        <fullName evidence="19">NHEJ DNA polymerase</fullName>
    </alternativeName>
</protein>
<evidence type="ECO:0000256" key="19">
    <source>
        <dbReference type="ARBA" id="ARBA00029943"/>
    </source>
</evidence>
<organism evidence="24 25">
    <name type="scientific">Metabacillus malikii</name>
    <dbReference type="NCBI Taxonomy" id="1504265"/>
    <lineage>
        <taxon>Bacteria</taxon>
        <taxon>Bacillati</taxon>
        <taxon>Bacillota</taxon>
        <taxon>Bacilli</taxon>
        <taxon>Bacillales</taxon>
        <taxon>Bacillaceae</taxon>
        <taxon>Metabacillus</taxon>
    </lineage>
</organism>
<gene>
    <name evidence="24" type="ORF">J2S19_000700</name>
</gene>
<keyword evidence="13" id="KW-0239">DNA-directed DNA polymerase</keyword>
<dbReference type="NCBIfam" id="TIGR02776">
    <property type="entry name" value="NHEJ_ligase_prk"/>
    <property type="match status" value="1"/>
</dbReference>
<proteinExistence type="inferred from homology"/>
<dbReference type="GO" id="GO:0003910">
    <property type="term" value="F:DNA ligase (ATP) activity"/>
    <property type="evidence" value="ECO:0007669"/>
    <property type="project" value="UniProtKB-EC"/>
</dbReference>
<dbReference type="InterPro" id="IPR012340">
    <property type="entry name" value="NA-bd_OB-fold"/>
</dbReference>
<dbReference type="InterPro" id="IPR012310">
    <property type="entry name" value="DNA_ligase_ATP-dep_cent"/>
</dbReference>
<dbReference type="InterPro" id="IPR014145">
    <property type="entry name" value="LigD_pol_dom"/>
</dbReference>
<evidence type="ECO:0000256" key="7">
    <source>
        <dbReference type="ARBA" id="ARBA00022723"/>
    </source>
</evidence>
<dbReference type="EC" id="6.5.1.1" evidence="2"/>
<evidence type="ECO:0000256" key="16">
    <source>
        <dbReference type="ARBA" id="ARBA00023204"/>
    </source>
</evidence>
<dbReference type="PROSITE" id="PS50160">
    <property type="entry name" value="DNA_LIGASE_A3"/>
    <property type="match status" value="1"/>
</dbReference>
<dbReference type="NCBIfam" id="TIGR02778">
    <property type="entry name" value="ligD_pol"/>
    <property type="match status" value="1"/>
</dbReference>
<evidence type="ECO:0000256" key="18">
    <source>
        <dbReference type="ARBA" id="ARBA00023268"/>
    </source>
</evidence>
<keyword evidence="8" id="KW-0547">Nucleotide-binding</keyword>
<evidence type="ECO:0000256" key="6">
    <source>
        <dbReference type="ARBA" id="ARBA00022722"/>
    </source>
</evidence>
<evidence type="ECO:0000256" key="21">
    <source>
        <dbReference type="ARBA" id="ARBA00049981"/>
    </source>
</evidence>
<evidence type="ECO:0000256" key="22">
    <source>
        <dbReference type="ARBA" id="ARBA00049990"/>
    </source>
</evidence>
<dbReference type="EMBL" id="JAUSUD010000002">
    <property type="protein sequence ID" value="MDQ0229449.1"/>
    <property type="molecule type" value="Genomic_DNA"/>
</dbReference>
<keyword evidence="4" id="KW-0808">Transferase</keyword>
<dbReference type="InterPro" id="IPR014146">
    <property type="entry name" value="LigD_ligase_dom"/>
</dbReference>
<sequence>MKPMLPTLHNDIPNGEEWAYETKYDGFRCIITITETTIQLMSRNEKPLETQFPEIKNDIKELRQKLLPYLPLTLDGEIVSLTSKHYSDFERMQMRGRLKSSDKILHEAERFPCSFVAFDLLTIGGESLISKSYMTRKQELEQLFKKLQLPLYVSPDLQNRLQFVPKYENSASLWQEIKMEDGEGIIAKQKQSKWDSGLRTKQWLKIKNYKQSNFIISGYDKTNGYFHLSVYKKGELLSVGGFSHGISSEERAALVSIMKENKRSESHTQIDIDPAIVVTVQFLSLYKGQLREPSFVSFQFDIKPDDCTWEQLMIGIAPVHNEVQFTHLDKPLWETNDVSKEQFISYLYQISDYMLPFIKNRLLTVIRFPHGMFGEAFYQKNCPEYAPAFIKTVRQEDIDFIVCNDLSTLLWLGNQLAFEFHVPFQTYDTKMPTEIVFDLDPPSREDFPLAIKAAREMKKVFDRFHLKTFPKLSGNKGLQIHIPLSKNSLTYEQTRIFTEFLANYLITSFPEHFTTERLKKNRSQRLYVDYIQHAEGKTIIAPYSLRGKKAGAFIAAPLFWEEVNEELTVNKFTMDYVLNRKETVGCPFKEYYSSPQDEILKTIIHDLINLTNT</sequence>
<evidence type="ECO:0000259" key="23">
    <source>
        <dbReference type="PROSITE" id="PS50160"/>
    </source>
</evidence>
<keyword evidence="16" id="KW-0234">DNA repair</keyword>
<evidence type="ECO:0000256" key="12">
    <source>
        <dbReference type="ARBA" id="ARBA00022840"/>
    </source>
</evidence>
<evidence type="ECO:0000313" key="25">
    <source>
        <dbReference type="Proteomes" id="UP001234495"/>
    </source>
</evidence>
<evidence type="ECO:0000256" key="5">
    <source>
        <dbReference type="ARBA" id="ARBA00022695"/>
    </source>
</evidence>
<evidence type="ECO:0000256" key="10">
    <source>
        <dbReference type="ARBA" id="ARBA00022801"/>
    </source>
</evidence>
<evidence type="ECO:0000256" key="14">
    <source>
        <dbReference type="ARBA" id="ARBA00023125"/>
    </source>
</evidence>
<keyword evidence="14" id="KW-0238">DNA-binding</keyword>
<evidence type="ECO:0000256" key="3">
    <source>
        <dbReference type="ARBA" id="ARBA00022598"/>
    </source>
</evidence>
<dbReference type="SUPFAM" id="SSF50249">
    <property type="entry name" value="Nucleic acid-binding proteins"/>
    <property type="match status" value="1"/>
</dbReference>
<dbReference type="PANTHER" id="PTHR42705">
    <property type="entry name" value="BIFUNCTIONAL NON-HOMOLOGOUS END JOINING PROTEIN LIGD"/>
    <property type="match status" value="1"/>
</dbReference>
<dbReference type="Gene3D" id="3.30.470.30">
    <property type="entry name" value="DNA ligase/mRNA capping enzyme"/>
    <property type="match status" value="1"/>
</dbReference>
<reference evidence="24 25" key="1">
    <citation type="submission" date="2023-07" db="EMBL/GenBank/DDBJ databases">
        <title>Genomic Encyclopedia of Type Strains, Phase IV (KMG-IV): sequencing the most valuable type-strain genomes for metagenomic binning, comparative biology and taxonomic classification.</title>
        <authorList>
            <person name="Goeker M."/>
        </authorList>
    </citation>
    <scope>NUCLEOTIDE SEQUENCE [LARGE SCALE GENOMIC DNA]</scope>
    <source>
        <strain evidence="24 25">DSM 29005</strain>
    </source>
</reference>
<keyword evidence="17" id="KW-0464">Manganese</keyword>
<comment type="catalytic activity">
    <reaction evidence="20">
        <text>ATP + (deoxyribonucleotide)n-3'-hydroxyl + 5'-phospho-(deoxyribonucleotide)m = (deoxyribonucleotide)n+m + AMP + diphosphate.</text>
        <dbReference type="EC" id="6.5.1.1"/>
    </reaction>
</comment>
<name>A0ABT9ZB05_9BACI</name>
<dbReference type="RefSeq" id="WP_307337164.1">
    <property type="nucleotide sequence ID" value="NZ_JAUSUD010000002.1"/>
</dbReference>
<evidence type="ECO:0000256" key="2">
    <source>
        <dbReference type="ARBA" id="ARBA00012727"/>
    </source>
</evidence>
<dbReference type="Pfam" id="PF21686">
    <property type="entry name" value="LigD_Prim-Pol"/>
    <property type="match status" value="1"/>
</dbReference>
<keyword evidence="15" id="KW-0233">DNA recombination</keyword>
<evidence type="ECO:0000256" key="9">
    <source>
        <dbReference type="ARBA" id="ARBA00022763"/>
    </source>
</evidence>
<keyword evidence="25" id="KW-1185">Reference proteome</keyword>
<keyword evidence="10" id="KW-0378">Hydrolase</keyword>
<feature type="domain" description="ATP-dependent DNA ligase family profile" evidence="23">
    <location>
        <begin position="106"/>
        <end position="245"/>
    </location>
</feature>
<dbReference type="PANTHER" id="PTHR42705:SF2">
    <property type="entry name" value="BIFUNCTIONAL NON-HOMOLOGOUS END JOINING PROTEIN LIGD"/>
    <property type="match status" value="1"/>
</dbReference>
<evidence type="ECO:0000256" key="20">
    <source>
        <dbReference type="ARBA" id="ARBA00034003"/>
    </source>
</evidence>
<keyword evidence="12" id="KW-0067">ATP-binding</keyword>
<dbReference type="InterPro" id="IPR014143">
    <property type="entry name" value="NHEJ_ligase_prk"/>
</dbReference>
<keyword evidence="7" id="KW-0479">Metal-binding</keyword>
<comment type="cofactor">
    <cofactor evidence="1">
        <name>Mn(2+)</name>
        <dbReference type="ChEBI" id="CHEBI:29035"/>
    </cofactor>
</comment>
<evidence type="ECO:0000313" key="24">
    <source>
        <dbReference type="EMBL" id="MDQ0229449.1"/>
    </source>
</evidence>
<keyword evidence="9" id="KW-0227">DNA damage</keyword>
<keyword evidence="11" id="KW-0269">Exonuclease</keyword>
<dbReference type="Gene3D" id="3.90.920.10">
    <property type="entry name" value="DNA primase, PRIM domain"/>
    <property type="match status" value="1"/>
</dbReference>
<evidence type="ECO:0000256" key="17">
    <source>
        <dbReference type="ARBA" id="ARBA00023211"/>
    </source>
</evidence>
<keyword evidence="5" id="KW-0548">Nucleotidyltransferase</keyword>
<comment type="caution">
    <text evidence="24">The sequence shown here is derived from an EMBL/GenBank/DDBJ whole genome shotgun (WGS) entry which is preliminary data.</text>
</comment>
<dbReference type="SUPFAM" id="SSF56091">
    <property type="entry name" value="DNA ligase/mRNA capping enzyme, catalytic domain"/>
    <property type="match status" value="1"/>
</dbReference>
<comment type="similarity">
    <text evidence="21">In the C-terminal section; belongs to the ATP-dependent DNA ligase family.</text>
</comment>
<evidence type="ECO:0000256" key="15">
    <source>
        <dbReference type="ARBA" id="ARBA00023172"/>
    </source>
</evidence>
<dbReference type="Proteomes" id="UP001234495">
    <property type="component" value="Unassembled WGS sequence"/>
</dbReference>
<dbReference type="Pfam" id="PF01068">
    <property type="entry name" value="DNA_ligase_A_M"/>
    <property type="match status" value="1"/>
</dbReference>